<protein>
    <submittedName>
        <fullName evidence="2">DUF2183 domain-containing protein</fullName>
    </submittedName>
</protein>
<organism evidence="2 3">
    <name type="scientific">Microbacterium candidum</name>
    <dbReference type="NCBI Taxonomy" id="3041922"/>
    <lineage>
        <taxon>Bacteria</taxon>
        <taxon>Bacillati</taxon>
        <taxon>Actinomycetota</taxon>
        <taxon>Actinomycetes</taxon>
        <taxon>Micrococcales</taxon>
        <taxon>Microbacteriaceae</taxon>
        <taxon>Microbacterium</taxon>
    </lineage>
</organism>
<dbReference type="Pfam" id="PF09949">
    <property type="entry name" value="APP1_cat"/>
    <property type="match status" value="1"/>
</dbReference>
<dbReference type="InterPro" id="IPR019236">
    <property type="entry name" value="APP1_cat"/>
</dbReference>
<gene>
    <name evidence="2" type="ORF">QSV35_09830</name>
</gene>
<name>A0ABT7MYV4_9MICO</name>
<dbReference type="Proteomes" id="UP001235064">
    <property type="component" value="Unassembled WGS sequence"/>
</dbReference>
<reference evidence="2 3" key="1">
    <citation type="submission" date="2023-06" db="EMBL/GenBank/DDBJ databases">
        <title>Microbacterium sp. nov., isolated from a waste landfill.</title>
        <authorList>
            <person name="Wen W."/>
        </authorList>
    </citation>
    <scope>NUCLEOTIDE SEQUENCE [LARGE SCALE GENOMIC DNA]</scope>
    <source>
        <strain evidence="2 3">ASV49</strain>
    </source>
</reference>
<comment type="caution">
    <text evidence="2">The sequence shown here is derived from an EMBL/GenBank/DDBJ whole genome shotgun (WGS) entry which is preliminary data.</text>
</comment>
<dbReference type="PANTHER" id="PTHR28208">
    <property type="entry name" value="PHOSPHATIDATE PHOSPHATASE APP1"/>
    <property type="match status" value="1"/>
</dbReference>
<feature type="domain" description="Phosphatidate phosphatase APP1 catalytic" evidence="1">
    <location>
        <begin position="149"/>
        <end position="300"/>
    </location>
</feature>
<proteinExistence type="predicted"/>
<dbReference type="InterPro" id="IPR052935">
    <property type="entry name" value="Mg2+_PAP"/>
</dbReference>
<evidence type="ECO:0000313" key="3">
    <source>
        <dbReference type="Proteomes" id="UP001235064"/>
    </source>
</evidence>
<sequence length="352" mass="38837">MPRDAAEHTRARVLWLARLEYRFHAWRERRARHRGLTPTVMTFPGYGGEGWVRVLGRVMIVPLLPARKRREVTASVRGWRSFAAVPIGFAQVRVTIAGVDHDVVADRGGVVDVTLPADLEPGWHSFTVSVEGGEPVESRCLVVAPDTRFGIVSDVDDTVMVTALPRPFVAAWNTFVVDEHARQPVPGMSVLLERIVREKPGAPVVYLSTGAWNTAPTLMRFLTRHLFPSGALLLTDWGPTHDRWFRSGRTHKLQNLRRLATEFPHIRWLLIGDDGQHDDDIYTTFAGESPDSVAAVAIRRLSPAEAVLAGGRTVVDDHSAADVPWVSGPDGAALLDRLSEVGILDSDVRPSA</sequence>
<dbReference type="RefSeq" id="WP_286288569.1">
    <property type="nucleotide sequence ID" value="NZ_JASXSZ010000003.1"/>
</dbReference>
<evidence type="ECO:0000259" key="1">
    <source>
        <dbReference type="Pfam" id="PF09949"/>
    </source>
</evidence>
<dbReference type="EMBL" id="JASXSZ010000003">
    <property type="protein sequence ID" value="MDL9979633.1"/>
    <property type="molecule type" value="Genomic_DNA"/>
</dbReference>
<keyword evidence="3" id="KW-1185">Reference proteome</keyword>
<evidence type="ECO:0000313" key="2">
    <source>
        <dbReference type="EMBL" id="MDL9979633.1"/>
    </source>
</evidence>
<accession>A0ABT7MYV4</accession>
<dbReference type="PANTHER" id="PTHR28208:SF3">
    <property type="entry name" value="PHOSPHATIDATE PHOSPHATASE APP1"/>
    <property type="match status" value="1"/>
</dbReference>